<dbReference type="Pfam" id="PF13391">
    <property type="entry name" value="HNH_2"/>
    <property type="match status" value="1"/>
</dbReference>
<dbReference type="InterPro" id="IPR003615">
    <property type="entry name" value="HNH_nuc"/>
</dbReference>
<reference evidence="2" key="1">
    <citation type="journal article" date="2023" name="Mol. Phylogenet. Evol.">
        <title>Genome-scale phylogeny and comparative genomics of the fungal order Sordariales.</title>
        <authorList>
            <person name="Hensen N."/>
            <person name="Bonometti L."/>
            <person name="Westerberg I."/>
            <person name="Brannstrom I.O."/>
            <person name="Guillou S."/>
            <person name="Cros-Aarteil S."/>
            <person name="Calhoun S."/>
            <person name="Haridas S."/>
            <person name="Kuo A."/>
            <person name="Mondo S."/>
            <person name="Pangilinan J."/>
            <person name="Riley R."/>
            <person name="LaButti K."/>
            <person name="Andreopoulos B."/>
            <person name="Lipzen A."/>
            <person name="Chen C."/>
            <person name="Yan M."/>
            <person name="Daum C."/>
            <person name="Ng V."/>
            <person name="Clum A."/>
            <person name="Steindorff A."/>
            <person name="Ohm R.A."/>
            <person name="Martin F."/>
            <person name="Silar P."/>
            <person name="Natvig D.O."/>
            <person name="Lalanne C."/>
            <person name="Gautier V."/>
            <person name="Ament-Velasquez S.L."/>
            <person name="Kruys A."/>
            <person name="Hutchinson M.I."/>
            <person name="Powell A.J."/>
            <person name="Barry K."/>
            <person name="Miller A.N."/>
            <person name="Grigoriev I.V."/>
            <person name="Debuchy R."/>
            <person name="Gladieux P."/>
            <person name="Hiltunen Thoren M."/>
            <person name="Johannesson H."/>
        </authorList>
    </citation>
    <scope>NUCLEOTIDE SEQUENCE</scope>
    <source>
        <strain evidence="2">CBS 955.72</strain>
    </source>
</reference>
<accession>A0AAJ0HNT2</accession>
<organism evidence="2 3">
    <name type="scientific">Lasiosphaeria hispida</name>
    <dbReference type="NCBI Taxonomy" id="260671"/>
    <lineage>
        <taxon>Eukaryota</taxon>
        <taxon>Fungi</taxon>
        <taxon>Dikarya</taxon>
        <taxon>Ascomycota</taxon>
        <taxon>Pezizomycotina</taxon>
        <taxon>Sordariomycetes</taxon>
        <taxon>Sordariomycetidae</taxon>
        <taxon>Sordariales</taxon>
        <taxon>Lasiosphaeriaceae</taxon>
        <taxon>Lasiosphaeria</taxon>
    </lineage>
</organism>
<name>A0AAJ0HNT2_9PEZI</name>
<evidence type="ECO:0000259" key="1">
    <source>
        <dbReference type="Pfam" id="PF13391"/>
    </source>
</evidence>
<dbReference type="Proteomes" id="UP001275084">
    <property type="component" value="Unassembled WGS sequence"/>
</dbReference>
<evidence type="ECO:0000313" key="3">
    <source>
        <dbReference type="Proteomes" id="UP001275084"/>
    </source>
</evidence>
<dbReference type="AlphaFoldDB" id="A0AAJ0HNT2"/>
<gene>
    <name evidence="2" type="ORF">B0T25DRAFT_540715</name>
</gene>
<keyword evidence="3" id="KW-1185">Reference proteome</keyword>
<proteinExistence type="predicted"/>
<dbReference type="EMBL" id="JAUIQD010000003">
    <property type="protein sequence ID" value="KAK3357994.1"/>
    <property type="molecule type" value="Genomic_DNA"/>
</dbReference>
<reference evidence="2" key="2">
    <citation type="submission" date="2023-06" db="EMBL/GenBank/DDBJ databases">
        <authorList>
            <consortium name="Lawrence Berkeley National Laboratory"/>
            <person name="Haridas S."/>
            <person name="Hensen N."/>
            <person name="Bonometti L."/>
            <person name="Westerberg I."/>
            <person name="Brannstrom I.O."/>
            <person name="Guillou S."/>
            <person name="Cros-Aarteil S."/>
            <person name="Calhoun S."/>
            <person name="Kuo A."/>
            <person name="Mondo S."/>
            <person name="Pangilinan J."/>
            <person name="Riley R."/>
            <person name="Labutti K."/>
            <person name="Andreopoulos B."/>
            <person name="Lipzen A."/>
            <person name="Chen C."/>
            <person name="Yanf M."/>
            <person name="Daum C."/>
            <person name="Ng V."/>
            <person name="Clum A."/>
            <person name="Steindorff A."/>
            <person name="Ohm R."/>
            <person name="Martin F."/>
            <person name="Silar P."/>
            <person name="Natvig D."/>
            <person name="Lalanne C."/>
            <person name="Gautier V."/>
            <person name="Ament-Velasquez S.L."/>
            <person name="Kruys A."/>
            <person name="Hutchinson M.I."/>
            <person name="Powell A.J."/>
            <person name="Barry K."/>
            <person name="Miller A.N."/>
            <person name="Grigoriev I.V."/>
            <person name="Debuchy R."/>
            <person name="Gladieux P."/>
            <person name="Thoren M.H."/>
            <person name="Johannesson H."/>
        </authorList>
    </citation>
    <scope>NUCLEOTIDE SEQUENCE</scope>
    <source>
        <strain evidence="2">CBS 955.72</strain>
    </source>
</reference>
<evidence type="ECO:0000313" key="2">
    <source>
        <dbReference type="EMBL" id="KAK3357994.1"/>
    </source>
</evidence>
<feature type="domain" description="HNH nuclease" evidence="1">
    <location>
        <begin position="23"/>
        <end position="97"/>
    </location>
</feature>
<sequence length="159" mass="18149">MTGRSRQDTKAQGMVKTWYGGQCVLSGADKLVQGAHIVDVVACDSMGRDPIQFWNWLKMPWSLDRLKELKIRSRENENILPLRVDAHQFWDSHCFALQPIKHQDSPSSRIYIQMVWLKDLDTEGGLANGNEDMIIRRWSVGFRGGRRAGPTSCLLKFSS</sequence>
<comment type="caution">
    <text evidence="2">The sequence shown here is derived from an EMBL/GenBank/DDBJ whole genome shotgun (WGS) entry which is preliminary data.</text>
</comment>
<protein>
    <recommendedName>
        <fullName evidence="1">HNH nuclease domain-containing protein</fullName>
    </recommendedName>
</protein>